<organism evidence="8 9">
    <name type="scientific">Rosenbergiella nectarea</name>
    <dbReference type="NCBI Taxonomy" id="988801"/>
    <lineage>
        <taxon>Bacteria</taxon>
        <taxon>Pseudomonadati</taxon>
        <taxon>Pseudomonadota</taxon>
        <taxon>Gammaproteobacteria</taxon>
        <taxon>Enterobacterales</taxon>
        <taxon>Erwiniaceae</taxon>
        <taxon>Rosenbergiella</taxon>
    </lineage>
</organism>
<feature type="transmembrane region" description="Helical" evidence="6">
    <location>
        <begin position="105"/>
        <end position="123"/>
    </location>
</feature>
<keyword evidence="2" id="KW-1003">Cell membrane</keyword>
<accession>A0A1H9IU43</accession>
<keyword evidence="5 6" id="KW-0472">Membrane</keyword>
<evidence type="ECO:0000256" key="6">
    <source>
        <dbReference type="SAM" id="Phobius"/>
    </source>
</evidence>
<sequence>MKVFFLLVFAIPVAYLIVFILGRVRQAQIKNSLTLVDAKTQELKIQEHKDHHHTEAVLEQNSQTLSLYRRIDGSFILKIVLAIILSVVSFIISKVMSWEFSGSDYIVVVVMSMIVTIVLPSTLRAMYVRKRVKTLTAELPWMIDLLAVSIQCGMTPEQAFKFLATKMSGINPDFVPFLQRLVRRTEMSGLSNALYHFSREIPSTETRLFCAMLEQSLQYGSSLYEQLMDLSREIREIQLLTTEENIGKLSAKMSVPLILFFMFPVVIIVAAPGIMRAIANG</sequence>
<dbReference type="AlphaFoldDB" id="A0A1H9IU43"/>
<keyword evidence="9" id="KW-1185">Reference proteome</keyword>
<dbReference type="Proteomes" id="UP000242515">
    <property type="component" value="Unassembled WGS sequence"/>
</dbReference>
<keyword evidence="4 6" id="KW-1133">Transmembrane helix</keyword>
<dbReference type="PANTHER" id="PTHR35007:SF2">
    <property type="entry name" value="PILUS ASSEMBLE PROTEIN"/>
    <property type="match status" value="1"/>
</dbReference>
<feature type="transmembrane region" description="Helical" evidence="6">
    <location>
        <begin position="6"/>
        <end position="24"/>
    </location>
</feature>
<dbReference type="Pfam" id="PF00482">
    <property type="entry name" value="T2SSF"/>
    <property type="match status" value="1"/>
</dbReference>
<dbReference type="GO" id="GO:0005886">
    <property type="term" value="C:plasma membrane"/>
    <property type="evidence" value="ECO:0007669"/>
    <property type="project" value="UniProtKB-SubCell"/>
</dbReference>
<dbReference type="STRING" id="988801.SAMN05216522_106183"/>
<dbReference type="PANTHER" id="PTHR35007">
    <property type="entry name" value="INTEGRAL MEMBRANE PROTEIN-RELATED"/>
    <property type="match status" value="1"/>
</dbReference>
<evidence type="ECO:0000313" key="8">
    <source>
        <dbReference type="EMBL" id="SEQ78049.1"/>
    </source>
</evidence>
<keyword evidence="3 6" id="KW-0812">Transmembrane</keyword>
<protein>
    <submittedName>
        <fullName evidence="8">Tight adherence protein C</fullName>
    </submittedName>
</protein>
<dbReference type="RefSeq" id="WP_092675891.1">
    <property type="nucleotide sequence ID" value="NZ_FOGC01000006.1"/>
</dbReference>
<evidence type="ECO:0000256" key="4">
    <source>
        <dbReference type="ARBA" id="ARBA00022989"/>
    </source>
</evidence>
<feature type="transmembrane region" description="Helical" evidence="6">
    <location>
        <begin position="257"/>
        <end position="279"/>
    </location>
</feature>
<dbReference type="EMBL" id="FOGC01000006">
    <property type="protein sequence ID" value="SEQ78049.1"/>
    <property type="molecule type" value="Genomic_DNA"/>
</dbReference>
<proteinExistence type="predicted"/>
<gene>
    <name evidence="8" type="ORF">SAMN05216522_106183</name>
</gene>
<evidence type="ECO:0000256" key="2">
    <source>
        <dbReference type="ARBA" id="ARBA00022475"/>
    </source>
</evidence>
<evidence type="ECO:0000256" key="5">
    <source>
        <dbReference type="ARBA" id="ARBA00023136"/>
    </source>
</evidence>
<reference evidence="9" key="1">
    <citation type="submission" date="2016-10" db="EMBL/GenBank/DDBJ databases">
        <authorList>
            <person name="Varghese N."/>
            <person name="Submissions S."/>
        </authorList>
    </citation>
    <scope>NUCLEOTIDE SEQUENCE [LARGE SCALE GENOMIC DNA]</scope>
    <source>
        <strain evidence="9">8N4</strain>
    </source>
</reference>
<dbReference type="OrthoDB" id="9810662at2"/>
<dbReference type="InterPro" id="IPR018076">
    <property type="entry name" value="T2SS_GspF_dom"/>
</dbReference>
<evidence type="ECO:0000256" key="1">
    <source>
        <dbReference type="ARBA" id="ARBA00004651"/>
    </source>
</evidence>
<feature type="transmembrane region" description="Helical" evidence="6">
    <location>
        <begin position="75"/>
        <end position="93"/>
    </location>
</feature>
<evidence type="ECO:0000259" key="7">
    <source>
        <dbReference type="Pfam" id="PF00482"/>
    </source>
</evidence>
<feature type="domain" description="Type II secretion system protein GspF" evidence="7">
    <location>
        <begin position="143"/>
        <end position="269"/>
    </location>
</feature>
<evidence type="ECO:0000313" key="9">
    <source>
        <dbReference type="Proteomes" id="UP000242515"/>
    </source>
</evidence>
<name>A0A1H9IU43_9GAMM</name>
<evidence type="ECO:0000256" key="3">
    <source>
        <dbReference type="ARBA" id="ARBA00022692"/>
    </source>
</evidence>
<comment type="subcellular location">
    <subcellularLocation>
        <location evidence="1">Cell membrane</location>
        <topology evidence="1">Multi-pass membrane protein</topology>
    </subcellularLocation>
</comment>